<dbReference type="GO" id="GO:0004777">
    <property type="term" value="F:succinate-semialdehyde dehydrogenase (NAD+) activity"/>
    <property type="evidence" value="ECO:0007669"/>
    <property type="project" value="TreeGrafter"/>
</dbReference>
<dbReference type="InterPro" id="IPR015590">
    <property type="entry name" value="Aldehyde_DH_dom"/>
</dbReference>
<dbReference type="GO" id="GO:0009450">
    <property type="term" value="P:gamma-aminobutyric acid catabolic process"/>
    <property type="evidence" value="ECO:0007669"/>
    <property type="project" value="TreeGrafter"/>
</dbReference>
<evidence type="ECO:0000313" key="4">
    <source>
        <dbReference type="Proteomes" id="UP001172673"/>
    </source>
</evidence>
<dbReference type="Gene3D" id="3.40.309.10">
    <property type="entry name" value="Aldehyde Dehydrogenase, Chain A, domain 2"/>
    <property type="match status" value="1"/>
</dbReference>
<reference evidence="3" key="1">
    <citation type="submission" date="2022-10" db="EMBL/GenBank/DDBJ databases">
        <title>Culturing micro-colonial fungi from biological soil crusts in the Mojave desert and describing Neophaeococcomyces mojavensis, and introducing the new genera and species Taxawa tesnikishii.</title>
        <authorList>
            <person name="Kurbessoian T."/>
            <person name="Stajich J.E."/>
        </authorList>
    </citation>
    <scope>NUCLEOTIDE SEQUENCE</scope>
    <source>
        <strain evidence="3">TK_41</strain>
    </source>
</reference>
<dbReference type="EMBL" id="JAPDRK010000001">
    <property type="protein sequence ID" value="KAJ9616674.1"/>
    <property type="molecule type" value="Genomic_DNA"/>
</dbReference>
<feature type="domain" description="Aldehyde dehydrogenase" evidence="2">
    <location>
        <begin position="27"/>
        <end position="474"/>
    </location>
</feature>
<proteinExistence type="predicted"/>
<evidence type="ECO:0000313" key="3">
    <source>
        <dbReference type="EMBL" id="KAJ9616674.1"/>
    </source>
</evidence>
<keyword evidence="1" id="KW-0560">Oxidoreductase</keyword>
<comment type="caution">
    <text evidence="3">The sequence shown here is derived from an EMBL/GenBank/DDBJ whole genome shotgun (WGS) entry which is preliminary data.</text>
</comment>
<name>A0AA39CP52_9EURO</name>
<dbReference type="InterPro" id="IPR016163">
    <property type="entry name" value="Ald_DH_C"/>
</dbReference>
<dbReference type="InterPro" id="IPR016162">
    <property type="entry name" value="Ald_DH_N"/>
</dbReference>
<dbReference type="PANTHER" id="PTHR43353">
    <property type="entry name" value="SUCCINATE-SEMIALDEHYDE DEHYDROGENASE, MITOCHONDRIAL"/>
    <property type="match status" value="1"/>
</dbReference>
<dbReference type="SUPFAM" id="SSF53720">
    <property type="entry name" value="ALDH-like"/>
    <property type="match status" value="1"/>
</dbReference>
<evidence type="ECO:0000259" key="2">
    <source>
        <dbReference type="Pfam" id="PF00171"/>
    </source>
</evidence>
<protein>
    <recommendedName>
        <fullName evidence="2">Aldehyde dehydrogenase domain-containing protein</fullName>
    </recommendedName>
</protein>
<keyword evidence="4" id="KW-1185">Reference proteome</keyword>
<accession>A0AA39CP52</accession>
<dbReference type="AlphaFoldDB" id="A0AA39CP52"/>
<dbReference type="InterPro" id="IPR016161">
    <property type="entry name" value="Ald_DH/histidinol_DH"/>
</dbReference>
<evidence type="ECO:0000256" key="1">
    <source>
        <dbReference type="ARBA" id="ARBA00023002"/>
    </source>
</evidence>
<dbReference type="InterPro" id="IPR050740">
    <property type="entry name" value="Aldehyde_DH_Superfamily"/>
</dbReference>
<gene>
    <name evidence="3" type="ORF">H2200_000393</name>
</gene>
<dbReference type="Proteomes" id="UP001172673">
    <property type="component" value="Unassembled WGS sequence"/>
</dbReference>
<organism evidence="3 4">
    <name type="scientific">Cladophialophora chaetospira</name>
    <dbReference type="NCBI Taxonomy" id="386627"/>
    <lineage>
        <taxon>Eukaryota</taxon>
        <taxon>Fungi</taxon>
        <taxon>Dikarya</taxon>
        <taxon>Ascomycota</taxon>
        <taxon>Pezizomycotina</taxon>
        <taxon>Eurotiomycetes</taxon>
        <taxon>Chaetothyriomycetidae</taxon>
        <taxon>Chaetothyriales</taxon>
        <taxon>Herpotrichiellaceae</taxon>
        <taxon>Cladophialophora</taxon>
    </lineage>
</organism>
<dbReference type="FunFam" id="3.40.605.10:FF:000063">
    <property type="entry name" value="Succinate-semialdehyde dehydrogenase, mitochondrial"/>
    <property type="match status" value="1"/>
</dbReference>
<dbReference type="Pfam" id="PF00171">
    <property type="entry name" value="Aldedh"/>
    <property type="match status" value="1"/>
</dbReference>
<dbReference type="Gene3D" id="3.40.605.10">
    <property type="entry name" value="Aldehyde Dehydrogenase, Chain A, domain 1"/>
    <property type="match status" value="1"/>
</dbReference>
<sequence length="478" mass="50707">MYLQRNSTGAAVVPNVIKGEVISLPESQNFPIIQGSTGDTIHYAQSANVDIGVKAVEAASEAFKTWKKTPVSQRQAILNKVADIIETKGEELAKREIPETSCAPFWPQFECMNAANFVRTTSANLAVVHGSIPPSETPGSTSFVFREPVGVVLIIIPWNAPTILGCRGIAAALAAGCTVVFKASELCPWTHQLILEVFTEAGLPAGCLNKIQCSREDGPAVTEAIISHPSLRKIEFIGSAAVGRIIGSVAAKHLKPVLMELGDQSPVIVLEDADLHAAAKNIAQATLAHHGQICFGTERIIVHEKVAEDLTKILVEAFKAVPSAGNAITIEGAKRAHTILEEAITDGAKYLAGSNKFTGRTALEPSLLTNVNPKSRLAKEESFAPSASLYVVKSEEEALAMANDTAYGLSASVFTKNHAKGLAMARDLEFGQVQINSHTMSVNVAAPQTGFKGSGWGSNGAGHGIAEFMFDKHVSLVE</sequence>
<dbReference type="PANTHER" id="PTHR43353:SF6">
    <property type="entry name" value="CYTOPLASMIC ALDEHYDE DEHYDROGENASE (EUROFUNG)"/>
    <property type="match status" value="1"/>
</dbReference>